<comment type="caution">
    <text evidence="1">The sequence shown here is derived from an EMBL/GenBank/DDBJ whole genome shotgun (WGS) entry which is preliminary data.</text>
</comment>
<reference evidence="1 2" key="1">
    <citation type="journal article" date="2021" name="Front. Genet.">
        <title>Chromosome-Level Genome Assembly Reveals Significant Gene Expansion in the Toll and IMD Signaling Pathways of Dendrolimus kikuchii.</title>
        <authorList>
            <person name="Zhou J."/>
            <person name="Wu P."/>
            <person name="Xiong Z."/>
            <person name="Liu N."/>
            <person name="Zhao N."/>
            <person name="Ji M."/>
            <person name="Qiu Y."/>
            <person name="Yang B."/>
        </authorList>
    </citation>
    <scope>NUCLEOTIDE SEQUENCE [LARGE SCALE GENOMIC DNA]</scope>
    <source>
        <strain evidence="1">Ann1</strain>
    </source>
</reference>
<organism evidence="1 2">
    <name type="scientific">Dendrolimus kikuchii</name>
    <dbReference type="NCBI Taxonomy" id="765133"/>
    <lineage>
        <taxon>Eukaryota</taxon>
        <taxon>Metazoa</taxon>
        <taxon>Ecdysozoa</taxon>
        <taxon>Arthropoda</taxon>
        <taxon>Hexapoda</taxon>
        <taxon>Insecta</taxon>
        <taxon>Pterygota</taxon>
        <taxon>Neoptera</taxon>
        <taxon>Endopterygota</taxon>
        <taxon>Lepidoptera</taxon>
        <taxon>Glossata</taxon>
        <taxon>Ditrysia</taxon>
        <taxon>Bombycoidea</taxon>
        <taxon>Lasiocampidae</taxon>
        <taxon>Dendrolimus</taxon>
    </lineage>
</organism>
<evidence type="ECO:0000313" key="1">
    <source>
        <dbReference type="EMBL" id="KAJ0177596.1"/>
    </source>
</evidence>
<dbReference type="EMBL" id="CM034397">
    <property type="protein sequence ID" value="KAJ0177596.1"/>
    <property type="molecule type" value="Genomic_DNA"/>
</dbReference>
<proteinExistence type="predicted"/>
<sequence length="512" mass="55186">MASPNEFNPHKVPIEVAIDKTGFGLYSYTLISLTGAIIISSALITYGSTILVPASACELQTNSGQQGALAAAPVVGAIIGVLIWGYLADTRGRWSMLLVSLIGGAIINMVASISVNWIMLMFFQFLASVMASGLYSMSMSLMSECVPMAKRNLVVLLVSSIFLLSQGIMAVIAIPIIPLTFNIELPALGIYWNSWRTLMLVYSVPNIIAAIWLYFMQDSPKFAFAKGDEEKALEILRTIHRINHLSSKEEYPVKGLLLDSKDVKEGPTSAKEKFFPLFKAPLLKYTLIMTVLFVFQQIAAFKVWLPTVANQFIRIIETGEGSGLTLCGVIEASINTPVTEDEVPCALNVNAMLLVLAIGALQSVINLLLSTIVNRAGRRNIVMVVAAVCGISGILVNLVPNAIGSVLLYAVLLMGIVVFGLYTAIAIAIFPTHLRATAIAIPLMSGRIGSFASIQILNLMLVNNCDAGFYLFSSVFASSAIIALLLPDDRRLVAAKPSPPPPEKDESVLTQL</sequence>
<protein>
    <submittedName>
        <fullName evidence="1">Uncharacterized protein</fullName>
    </submittedName>
</protein>
<accession>A0ACC1D160</accession>
<name>A0ACC1D160_9NEOP</name>
<evidence type="ECO:0000313" key="2">
    <source>
        <dbReference type="Proteomes" id="UP000824533"/>
    </source>
</evidence>
<keyword evidence="2" id="KW-1185">Reference proteome</keyword>
<dbReference type="Proteomes" id="UP000824533">
    <property type="component" value="Linkage Group LG11"/>
</dbReference>
<gene>
    <name evidence="1" type="ORF">K1T71_006469</name>
</gene>